<keyword evidence="2" id="KW-1185">Reference proteome</keyword>
<evidence type="ECO:0000313" key="2">
    <source>
        <dbReference type="Proteomes" id="UP000789901"/>
    </source>
</evidence>
<sequence>VNKSDYKINVEYKPYIFDHIYLYYTNRKYTEKLNKKILEVFDFFLIELPNRR</sequence>
<name>A0ABN7VCC4_GIGMA</name>
<reference evidence="1 2" key="1">
    <citation type="submission" date="2021-06" db="EMBL/GenBank/DDBJ databases">
        <authorList>
            <person name="Kallberg Y."/>
            <person name="Tangrot J."/>
            <person name="Rosling A."/>
        </authorList>
    </citation>
    <scope>NUCLEOTIDE SEQUENCE [LARGE SCALE GENOMIC DNA]</scope>
    <source>
        <strain evidence="1 2">120-4 pot B 10/14</strain>
    </source>
</reference>
<protein>
    <submittedName>
        <fullName evidence="1">693_t:CDS:1</fullName>
    </submittedName>
</protein>
<dbReference type="EMBL" id="CAJVQB010011733">
    <property type="protein sequence ID" value="CAG8749998.1"/>
    <property type="molecule type" value="Genomic_DNA"/>
</dbReference>
<comment type="caution">
    <text evidence="1">The sequence shown here is derived from an EMBL/GenBank/DDBJ whole genome shotgun (WGS) entry which is preliminary data.</text>
</comment>
<gene>
    <name evidence="1" type="ORF">GMARGA_LOCUS16280</name>
</gene>
<dbReference type="Proteomes" id="UP000789901">
    <property type="component" value="Unassembled WGS sequence"/>
</dbReference>
<feature type="non-terminal residue" evidence="1">
    <location>
        <position position="1"/>
    </location>
</feature>
<proteinExistence type="predicted"/>
<organism evidence="1 2">
    <name type="scientific">Gigaspora margarita</name>
    <dbReference type="NCBI Taxonomy" id="4874"/>
    <lineage>
        <taxon>Eukaryota</taxon>
        <taxon>Fungi</taxon>
        <taxon>Fungi incertae sedis</taxon>
        <taxon>Mucoromycota</taxon>
        <taxon>Glomeromycotina</taxon>
        <taxon>Glomeromycetes</taxon>
        <taxon>Diversisporales</taxon>
        <taxon>Gigasporaceae</taxon>
        <taxon>Gigaspora</taxon>
    </lineage>
</organism>
<accession>A0ABN7VCC4</accession>
<evidence type="ECO:0000313" key="1">
    <source>
        <dbReference type="EMBL" id="CAG8749998.1"/>
    </source>
</evidence>